<dbReference type="CDD" id="cd00082">
    <property type="entry name" value="HisKA"/>
    <property type="match status" value="1"/>
</dbReference>
<dbReference type="PANTHER" id="PTHR45436">
    <property type="entry name" value="SENSOR HISTIDINE KINASE YKOH"/>
    <property type="match status" value="1"/>
</dbReference>
<evidence type="ECO:0000256" key="11">
    <source>
        <dbReference type="ARBA" id="ARBA00023012"/>
    </source>
</evidence>
<dbReference type="Pfam" id="PF02518">
    <property type="entry name" value="HATPase_c"/>
    <property type="match status" value="1"/>
</dbReference>
<dbReference type="PRINTS" id="PR00344">
    <property type="entry name" value="BCTRLSENSOR"/>
</dbReference>
<keyword evidence="8 14" id="KW-0418">Kinase</keyword>
<keyword evidence="4" id="KW-0597">Phosphoprotein</keyword>
<dbReference type="InterPro" id="IPR036097">
    <property type="entry name" value="HisK_dim/P_sf"/>
</dbReference>
<dbReference type="InterPro" id="IPR050428">
    <property type="entry name" value="TCS_sensor_his_kinase"/>
</dbReference>
<dbReference type="InterPro" id="IPR005467">
    <property type="entry name" value="His_kinase_dom"/>
</dbReference>
<keyword evidence="7" id="KW-0547">Nucleotide-binding</keyword>
<evidence type="ECO:0000256" key="12">
    <source>
        <dbReference type="ARBA" id="ARBA00023136"/>
    </source>
</evidence>
<name>A0A376UHG9_ECOLX</name>
<dbReference type="GO" id="GO:0000155">
    <property type="term" value="F:phosphorelay sensor kinase activity"/>
    <property type="evidence" value="ECO:0007669"/>
    <property type="project" value="InterPro"/>
</dbReference>
<evidence type="ECO:0000256" key="10">
    <source>
        <dbReference type="ARBA" id="ARBA00022989"/>
    </source>
</evidence>
<dbReference type="PANTHER" id="PTHR45436:SF14">
    <property type="entry name" value="SENSOR PROTEIN QSEC"/>
    <property type="match status" value="1"/>
</dbReference>
<evidence type="ECO:0000259" key="13">
    <source>
        <dbReference type="PROSITE" id="PS50109"/>
    </source>
</evidence>
<comment type="catalytic activity">
    <reaction evidence="1">
        <text>ATP + protein L-histidine = ADP + protein N-phospho-L-histidine.</text>
        <dbReference type="EC" id="2.7.13.3"/>
    </reaction>
</comment>
<gene>
    <name evidence="14" type="primary">qseC_4</name>
    <name evidence="14" type="ORF">NCTC8622_07707</name>
</gene>
<dbReference type="SUPFAM" id="SSF47384">
    <property type="entry name" value="Homodimeric domain of signal transducing histidine kinase"/>
    <property type="match status" value="1"/>
</dbReference>
<accession>A0A376UHG9</accession>
<evidence type="ECO:0000256" key="6">
    <source>
        <dbReference type="ARBA" id="ARBA00022692"/>
    </source>
</evidence>
<evidence type="ECO:0000256" key="8">
    <source>
        <dbReference type="ARBA" id="ARBA00022777"/>
    </source>
</evidence>
<dbReference type="CDD" id="cd16940">
    <property type="entry name" value="HATPase_BasS-like"/>
    <property type="match status" value="1"/>
</dbReference>
<evidence type="ECO:0000256" key="7">
    <source>
        <dbReference type="ARBA" id="ARBA00022741"/>
    </source>
</evidence>
<keyword evidence="10" id="KW-1133">Transmembrane helix</keyword>
<evidence type="ECO:0000256" key="1">
    <source>
        <dbReference type="ARBA" id="ARBA00000085"/>
    </source>
</evidence>
<evidence type="ECO:0000313" key="14">
    <source>
        <dbReference type="EMBL" id="STI88508.1"/>
    </source>
</evidence>
<dbReference type="InterPro" id="IPR004358">
    <property type="entry name" value="Sig_transdc_His_kin-like_C"/>
</dbReference>
<dbReference type="GO" id="GO:0005886">
    <property type="term" value="C:plasma membrane"/>
    <property type="evidence" value="ECO:0007669"/>
    <property type="project" value="TreeGrafter"/>
</dbReference>
<dbReference type="Pfam" id="PF00512">
    <property type="entry name" value="HisKA"/>
    <property type="match status" value="1"/>
</dbReference>
<reference evidence="14 15" key="1">
    <citation type="submission" date="2018-06" db="EMBL/GenBank/DDBJ databases">
        <authorList>
            <consortium name="Pathogen Informatics"/>
            <person name="Doyle S."/>
        </authorList>
    </citation>
    <scope>NUCLEOTIDE SEQUENCE [LARGE SCALE GENOMIC DNA]</scope>
    <source>
        <strain evidence="14 15">NCTC8622</strain>
    </source>
</reference>
<protein>
    <recommendedName>
        <fullName evidence="3">histidine kinase</fullName>
        <ecNumber evidence="3">2.7.13.3</ecNumber>
    </recommendedName>
</protein>
<dbReference type="SMART" id="SM00387">
    <property type="entry name" value="HATPase_c"/>
    <property type="match status" value="1"/>
</dbReference>
<organism evidence="14 15">
    <name type="scientific">Escherichia coli</name>
    <dbReference type="NCBI Taxonomy" id="562"/>
    <lineage>
        <taxon>Bacteria</taxon>
        <taxon>Pseudomonadati</taxon>
        <taxon>Pseudomonadota</taxon>
        <taxon>Gammaproteobacteria</taxon>
        <taxon>Enterobacterales</taxon>
        <taxon>Enterobacteriaceae</taxon>
        <taxon>Escherichia</taxon>
    </lineage>
</organism>
<dbReference type="FunFam" id="3.30.565.10:FF:000055">
    <property type="entry name" value="Two-component sensor histidine kinase"/>
    <property type="match status" value="1"/>
</dbReference>
<dbReference type="EMBL" id="UGCP01000002">
    <property type="protein sequence ID" value="STI88508.1"/>
    <property type="molecule type" value="Genomic_DNA"/>
</dbReference>
<dbReference type="SUPFAM" id="SSF55874">
    <property type="entry name" value="ATPase domain of HSP90 chaperone/DNA topoisomerase II/histidine kinase"/>
    <property type="match status" value="1"/>
</dbReference>
<keyword evidence="12" id="KW-0472">Membrane</keyword>
<evidence type="ECO:0000256" key="5">
    <source>
        <dbReference type="ARBA" id="ARBA00022679"/>
    </source>
</evidence>
<evidence type="ECO:0000313" key="15">
    <source>
        <dbReference type="Proteomes" id="UP000254079"/>
    </source>
</evidence>
<dbReference type="AlphaFoldDB" id="A0A376UHG9"/>
<dbReference type="GO" id="GO:0005524">
    <property type="term" value="F:ATP binding"/>
    <property type="evidence" value="ECO:0007669"/>
    <property type="project" value="UniProtKB-KW"/>
</dbReference>
<evidence type="ECO:0000256" key="9">
    <source>
        <dbReference type="ARBA" id="ARBA00022840"/>
    </source>
</evidence>
<dbReference type="PROSITE" id="PS50109">
    <property type="entry name" value="HIS_KIN"/>
    <property type="match status" value="1"/>
</dbReference>
<sequence length="234" mass="25926">MRPLVESLNQLFARTHAMMVRERRFTSDAAHELRSPLTALKVQTEVAQLSDDDPQARKKALLQLHYGIDRATRLVDQLLTLSRLDSLDNLQDVAEIPLEDLLQSSVMDIYHTAQQAKIDVRLTLNAHGIKRTGQPLLLSLLVRNLLDNAVRYSPQGSVIDVTLNADNFIVRDNGPGVTPEALARIGERFYRPPGQTATGSGLGLSIVQRIAKLHGMNVEFGNAEQGGFEAKVSW</sequence>
<dbReference type="Proteomes" id="UP000254079">
    <property type="component" value="Unassembled WGS sequence"/>
</dbReference>
<keyword evidence="9" id="KW-0067">ATP-binding</keyword>
<dbReference type="EC" id="2.7.13.3" evidence="3"/>
<evidence type="ECO:0000256" key="4">
    <source>
        <dbReference type="ARBA" id="ARBA00022553"/>
    </source>
</evidence>
<evidence type="ECO:0000256" key="3">
    <source>
        <dbReference type="ARBA" id="ARBA00012438"/>
    </source>
</evidence>
<keyword evidence="11" id="KW-0902">Two-component regulatory system</keyword>
<dbReference type="InterPro" id="IPR003661">
    <property type="entry name" value="HisK_dim/P_dom"/>
</dbReference>
<dbReference type="FunFam" id="1.10.287.130:FF:000035">
    <property type="entry name" value="Two-component sensor histidine kinase"/>
    <property type="match status" value="1"/>
</dbReference>
<comment type="subcellular location">
    <subcellularLocation>
        <location evidence="2">Membrane</location>
        <topology evidence="2">Multi-pass membrane protein</topology>
    </subcellularLocation>
</comment>
<dbReference type="Gene3D" id="3.30.565.10">
    <property type="entry name" value="Histidine kinase-like ATPase, C-terminal domain"/>
    <property type="match status" value="1"/>
</dbReference>
<evidence type="ECO:0000256" key="2">
    <source>
        <dbReference type="ARBA" id="ARBA00004141"/>
    </source>
</evidence>
<dbReference type="SMART" id="SM00388">
    <property type="entry name" value="HisKA"/>
    <property type="match status" value="1"/>
</dbReference>
<keyword evidence="5 14" id="KW-0808">Transferase</keyword>
<feature type="domain" description="Histidine kinase" evidence="13">
    <location>
        <begin position="28"/>
        <end position="234"/>
    </location>
</feature>
<proteinExistence type="predicted"/>
<dbReference type="InterPro" id="IPR003594">
    <property type="entry name" value="HATPase_dom"/>
</dbReference>
<dbReference type="InterPro" id="IPR036890">
    <property type="entry name" value="HATPase_C_sf"/>
</dbReference>
<keyword evidence="6" id="KW-0812">Transmembrane</keyword>